<accession>A0AB35AVX2</accession>
<proteinExistence type="predicted"/>
<reference evidence="1" key="1">
    <citation type="submission" date="2020-04" db="EMBL/GenBank/DDBJ databases">
        <authorList>
            <person name="Sombolestani A."/>
        </authorList>
    </citation>
    <scope>NUCLEOTIDE SEQUENCE</scope>
    <source>
        <strain evidence="1">LMG1408</strain>
    </source>
</reference>
<dbReference type="EMBL" id="JABCQL010000083">
    <property type="protein sequence ID" value="MBF0857579.1"/>
    <property type="molecule type" value="Genomic_DNA"/>
</dbReference>
<dbReference type="AlphaFoldDB" id="A0AB35AVX2"/>
<evidence type="ECO:0000313" key="2">
    <source>
        <dbReference type="Proteomes" id="UP000603665"/>
    </source>
</evidence>
<organism evidence="1 2">
    <name type="scientific">Gluconobacter oxydans</name>
    <name type="common">Gluconobacter suboxydans</name>
    <dbReference type="NCBI Taxonomy" id="442"/>
    <lineage>
        <taxon>Bacteria</taxon>
        <taxon>Pseudomonadati</taxon>
        <taxon>Pseudomonadota</taxon>
        <taxon>Alphaproteobacteria</taxon>
        <taxon>Acetobacterales</taxon>
        <taxon>Acetobacteraceae</taxon>
        <taxon>Gluconobacter</taxon>
    </lineage>
</organism>
<dbReference type="Proteomes" id="UP000603665">
    <property type="component" value="Unassembled WGS sequence"/>
</dbReference>
<name>A0AB35AVX2_GLUOY</name>
<protein>
    <submittedName>
        <fullName evidence="1">Uncharacterized protein</fullName>
    </submittedName>
</protein>
<evidence type="ECO:0000313" key="1">
    <source>
        <dbReference type="EMBL" id="MBF0857579.1"/>
    </source>
</evidence>
<comment type="caution">
    <text evidence="1">The sequence shown here is derived from an EMBL/GenBank/DDBJ whole genome shotgun (WGS) entry which is preliminary data.</text>
</comment>
<dbReference type="RefSeq" id="WP_131973975.1">
    <property type="nucleotide sequence ID" value="NZ_BJNM01000090.1"/>
</dbReference>
<sequence length="71" mass="8730">MKDNIRQNTFVIFRVLSDHNREFWHSSQKPYWVDYEDQAEVYLDRESAEREAERLEKLGYGHMYTKDKSEL</sequence>
<reference evidence="1" key="2">
    <citation type="submission" date="2023-10" db="EMBL/GenBank/DDBJ databases">
        <title>Description of novel Gluconobacter species.</title>
        <authorList>
            <person name="Cleenwerck I."/>
            <person name="Cnockaert M."/>
            <person name="Borremans W."/>
            <person name="Wieme A.D."/>
            <person name="De Vuyst L."/>
            <person name="Vandamme P."/>
        </authorList>
    </citation>
    <scope>NUCLEOTIDE SEQUENCE</scope>
    <source>
        <strain evidence="1">LMG1408</strain>
    </source>
</reference>
<gene>
    <name evidence="1" type="ORF">HKD20_14010</name>
</gene>